<dbReference type="EMBL" id="QRDC01000005">
    <property type="protein sequence ID" value="KAA1278955.1"/>
    <property type="molecule type" value="Genomic_DNA"/>
</dbReference>
<protein>
    <submittedName>
        <fullName evidence="1">Transporter</fullName>
    </submittedName>
</protein>
<evidence type="ECO:0000313" key="2">
    <source>
        <dbReference type="Proteomes" id="UP000468420"/>
    </source>
</evidence>
<dbReference type="RefSeq" id="WP_149691574.1">
    <property type="nucleotide sequence ID" value="NZ_JACERU010000001.1"/>
</dbReference>
<organism evidence="1 2">
    <name type="scientific">Citrobacter pasteurii</name>
    <dbReference type="NCBI Taxonomy" id="1563222"/>
    <lineage>
        <taxon>Bacteria</taxon>
        <taxon>Pseudomonadati</taxon>
        <taxon>Pseudomonadota</taxon>
        <taxon>Gammaproteobacteria</taxon>
        <taxon>Enterobacterales</taxon>
        <taxon>Enterobacteriaceae</taxon>
        <taxon>Citrobacter</taxon>
    </lineage>
</organism>
<dbReference type="AlphaFoldDB" id="A0A6N6K893"/>
<reference evidence="1 2" key="1">
    <citation type="submission" date="2018-08" db="EMBL/GenBank/DDBJ databases">
        <title>Complete genomic analysis of a Citrobacter pasteurii isolated from cockles (Cerastoderma edule) containing a new chromosomic qnrB allele.</title>
        <authorList>
            <person name="Rodrigues A."/>
            <person name="Baptista T."/>
            <person name="Quesada A."/>
            <person name="Campos M.J."/>
        </authorList>
    </citation>
    <scope>NUCLEOTIDE SEQUENCE [LARGE SCALE GENOMIC DNA]</scope>
    <source>
        <strain evidence="1 2">BA18</strain>
    </source>
</reference>
<name>A0A6N6K893_9ENTR</name>
<proteinExistence type="predicted"/>
<accession>A0A6N6K893</accession>
<evidence type="ECO:0000313" key="1">
    <source>
        <dbReference type="EMBL" id="KAA1278955.1"/>
    </source>
</evidence>
<gene>
    <name evidence="1" type="ORF">DXF85_07550</name>
</gene>
<sequence>MTLTKFIFRRENLMASFLFLMVTCGLLSPWLYFVRAINEKVESTIPSSLLIRVLIIISALSFIIQKKPGVLKNLIAVTLGLILLFIFTITALHLLLNTLPDIYDFIFYYECFLLVFFCGLPVCLCIRMI</sequence>
<comment type="caution">
    <text evidence="1">The sequence shown here is derived from an EMBL/GenBank/DDBJ whole genome shotgun (WGS) entry which is preliminary data.</text>
</comment>
<dbReference type="Proteomes" id="UP000468420">
    <property type="component" value="Unassembled WGS sequence"/>
</dbReference>